<name>A0A3M7PDC0_BRAPC</name>
<sequence>MKISKIEPMIAFFKLMMRIFAEFDILLTSSLESLGLDLRQVDFFYCTFRFSHRLFIFCTMIFFDYLK</sequence>
<evidence type="ECO:0000313" key="2">
    <source>
        <dbReference type="Proteomes" id="UP000276133"/>
    </source>
</evidence>
<proteinExistence type="predicted"/>
<accession>A0A3M7PDC0</accession>
<comment type="caution">
    <text evidence="1">The sequence shown here is derived from an EMBL/GenBank/DDBJ whole genome shotgun (WGS) entry which is preliminary data.</text>
</comment>
<evidence type="ECO:0000313" key="1">
    <source>
        <dbReference type="EMBL" id="RMZ96714.1"/>
    </source>
</evidence>
<dbReference type="AlphaFoldDB" id="A0A3M7PDC0"/>
<reference evidence="1 2" key="1">
    <citation type="journal article" date="2018" name="Sci. Rep.">
        <title>Genomic signatures of local adaptation to the degree of environmental predictability in rotifers.</title>
        <authorList>
            <person name="Franch-Gras L."/>
            <person name="Hahn C."/>
            <person name="Garcia-Roger E.M."/>
            <person name="Carmona M.J."/>
            <person name="Serra M."/>
            <person name="Gomez A."/>
        </authorList>
    </citation>
    <scope>NUCLEOTIDE SEQUENCE [LARGE SCALE GENOMIC DNA]</scope>
    <source>
        <strain evidence="1">HYR1</strain>
    </source>
</reference>
<keyword evidence="2" id="KW-1185">Reference proteome</keyword>
<organism evidence="1 2">
    <name type="scientific">Brachionus plicatilis</name>
    <name type="common">Marine rotifer</name>
    <name type="synonym">Brachionus muelleri</name>
    <dbReference type="NCBI Taxonomy" id="10195"/>
    <lineage>
        <taxon>Eukaryota</taxon>
        <taxon>Metazoa</taxon>
        <taxon>Spiralia</taxon>
        <taxon>Gnathifera</taxon>
        <taxon>Rotifera</taxon>
        <taxon>Eurotatoria</taxon>
        <taxon>Monogononta</taxon>
        <taxon>Pseudotrocha</taxon>
        <taxon>Ploima</taxon>
        <taxon>Brachionidae</taxon>
        <taxon>Brachionus</taxon>
    </lineage>
</organism>
<dbReference type="Proteomes" id="UP000276133">
    <property type="component" value="Unassembled WGS sequence"/>
</dbReference>
<gene>
    <name evidence="1" type="ORF">BpHYR1_039489</name>
</gene>
<dbReference type="EMBL" id="REGN01011950">
    <property type="protein sequence ID" value="RMZ96714.1"/>
    <property type="molecule type" value="Genomic_DNA"/>
</dbReference>
<protein>
    <submittedName>
        <fullName evidence="1">Uncharacterized protein</fullName>
    </submittedName>
</protein>